<dbReference type="InterPro" id="IPR000626">
    <property type="entry name" value="Ubiquitin-like_dom"/>
</dbReference>
<dbReference type="AlphaFoldDB" id="A0A7S0RF44"/>
<feature type="domain" description="Ubiquitin-like" evidence="1">
    <location>
        <begin position="31"/>
        <end position="79"/>
    </location>
</feature>
<name>A0A7S0RF44_9CHLO</name>
<dbReference type="PROSITE" id="PS50053">
    <property type="entry name" value="UBIQUITIN_2"/>
    <property type="match status" value="1"/>
</dbReference>
<dbReference type="Gene3D" id="3.10.20.90">
    <property type="entry name" value="Phosphatidylinositol 3-kinase Catalytic Subunit, Chain A, domain 1"/>
    <property type="match status" value="1"/>
</dbReference>
<dbReference type="CDD" id="cd17039">
    <property type="entry name" value="Ubl_ubiquitin_like"/>
    <property type="match status" value="1"/>
</dbReference>
<organism evidence="2">
    <name type="scientific">Pyramimonas obovata</name>
    <dbReference type="NCBI Taxonomy" id="1411642"/>
    <lineage>
        <taxon>Eukaryota</taxon>
        <taxon>Viridiplantae</taxon>
        <taxon>Chlorophyta</taxon>
        <taxon>Pyramimonadophyceae</taxon>
        <taxon>Pyramimonadales</taxon>
        <taxon>Pyramimonadaceae</taxon>
        <taxon>Pyramimonas</taxon>
        <taxon>Pyramimonas incertae sedis</taxon>
    </lineage>
</organism>
<evidence type="ECO:0000313" key="2">
    <source>
        <dbReference type="EMBL" id="CAD8675494.1"/>
    </source>
</evidence>
<reference evidence="2" key="1">
    <citation type="submission" date="2021-01" db="EMBL/GenBank/DDBJ databases">
        <authorList>
            <person name="Corre E."/>
            <person name="Pelletier E."/>
            <person name="Niang G."/>
            <person name="Scheremetjew M."/>
            <person name="Finn R."/>
            <person name="Kale V."/>
            <person name="Holt S."/>
            <person name="Cochrane G."/>
            <person name="Meng A."/>
            <person name="Brown T."/>
            <person name="Cohen L."/>
        </authorList>
    </citation>
    <scope>NUCLEOTIDE SEQUENCE</scope>
    <source>
        <strain evidence="2">CCMP722</strain>
    </source>
</reference>
<accession>A0A7S0RF44</accession>
<dbReference type="EMBL" id="HBFA01024994">
    <property type="protein sequence ID" value="CAD8675494.1"/>
    <property type="molecule type" value="Transcribed_RNA"/>
</dbReference>
<dbReference type="Pfam" id="PF00240">
    <property type="entry name" value="ubiquitin"/>
    <property type="match status" value="1"/>
</dbReference>
<protein>
    <recommendedName>
        <fullName evidence="1">Ubiquitin-like domain-containing protein</fullName>
    </recommendedName>
</protein>
<gene>
    <name evidence="2" type="ORF">POBO1169_LOCUS12729</name>
</gene>
<evidence type="ECO:0000259" key="1">
    <source>
        <dbReference type="PROSITE" id="PS50053"/>
    </source>
</evidence>
<dbReference type="InterPro" id="IPR029071">
    <property type="entry name" value="Ubiquitin-like_domsf"/>
</dbReference>
<sequence length="112" mass="12695">MVQILIHIYPPSVVDKVADSDSNEGHQFELFDFECDTCIREIKAKVAEVHGAPPIASQELVFMGERCEDHLQLKDYGINMPWIRQVTGFAINPPEPGKRFEDGKLVPWDDAN</sequence>
<proteinExistence type="predicted"/>
<dbReference type="SUPFAM" id="SSF54236">
    <property type="entry name" value="Ubiquitin-like"/>
    <property type="match status" value="1"/>
</dbReference>